<feature type="compositionally biased region" description="Basic and acidic residues" evidence="2">
    <location>
        <begin position="868"/>
        <end position="887"/>
    </location>
</feature>
<feature type="compositionally biased region" description="Basic residues" evidence="2">
    <location>
        <begin position="1362"/>
        <end position="1371"/>
    </location>
</feature>
<keyword evidence="1" id="KW-0175">Coiled coil</keyword>
<evidence type="ECO:0000256" key="3">
    <source>
        <dbReference type="SAM" id="Phobius"/>
    </source>
</evidence>
<evidence type="ECO:0000313" key="5">
    <source>
        <dbReference type="Proteomes" id="UP001497457"/>
    </source>
</evidence>
<sequence length="1474" mass="158079">MTAEGTACNGAGEAPKAEFSPEKAVPAPAEEKAASPREGEDVGGPFVIVNGGDSDGHSDRGSDLGKSPDEDSPSEEEDAPAPNAAPGAPEGGDHGVADGEAGAPSAALGASPADGGDRAADGSEGGADEGQGEPSSDSVTEVAQQEAAGEEHAEAAAPASSGSDPAVAGPDFEVPAVDSGVEGKEDTADESAATDVAESVVPEAASKELDGEDSAAESCGHDDALTSAKSISSVVESEVNAEDSKEEQNAADVKEPVEQGTGGESDLVESRHSCADTKAGSLEAATEPEDQEDVAAESLGHDDAPISAKSGSAAIELDVNGDDNKEEQSAGDVVENVEEGTDGASSLMANGHVCANTTVDSFEVSTQPDSHGNESKLEENATEITESMKEDAACEDGIDASKTNGHICAAMSADSCLVASQSEVHAIETEGPETDQQKEGGPNEAKVLGLLEEASDRNCCVSVEELVGEEVDAGEHSNAEGIADASGELEAMAKQVGESTCGILQLEEKLGQDGIDSSCDDSMSVELPVEKGINEAVPDMCELEEVTENAGQEPELGDGLVKDGVSICTLHSSKPESDPSFKPGLQHEVLAEVATVDETAAESDLKADNVVEAKIATHEVEETEVTHEVEEAEVTHEVEETEVTHEVECEKVEAPGVGEGNEIENGVAEVELKGLVEREVLDAVPLQEAADSVASTFHNEQRSIDLVDSDSMNHSSPATELKSYDHIHIEESRSREISKITVGQVVCGVSLEHGTMVVDEAEITSETENGSQEKCSDAAVDQGESVDLNVDESNVVDKAVSIFKEGELSDIVDGSTSEENQSKICNASATSDEGSTRTGNEVPSPINEVDETCNGTCPENVNVSTKSSEAELKDDGEHAPAELHGDNAEVVGPQKVYMIKIPRFAGEDIWAKTQAAQAHLDRLTQERDAINRRKQEQRAVCDQYREKLEAARQEEREARAAHGEKKSDLNSLRSVIGKMHQANSIEEIDEMIAMKERNMQHVTISLKAEKALLKEIADLKAQRKQLSSNIGSKAEINEAFDQKEHIHERHKVLKKDSDVLFTNLKSLEENTRKIFKSLDDERAALRKLNEEYRVANELRQKAYSEWSELKQEPYKKNQYFFAYKESRNVAETFKMEGDVRRLQSHCRDQIERVMEMWNENEDFRKQYVEANKISTLKRLATPDGRRLGPDEDPPVIPSIPSRRPMNTSPLTASSPDVPTVTSVPAPVLAAPASASVPAKEDSFPVLPSPQISKRAKSKASGSSTQNENNAVTALESEDIKQAEKEKARLMEEEMELARKAEELARKEEELRKERAAAEKERLRLEQKAKAKEAEERKRRKAEKEKERAEFKARKEAEEREKKKAKKDKKKGSTSADPSTVGDSNAAALATADTDSNASDNSREIDVPQPTAPKRLSKPAAAIKQLNRVQPMPAPLRNRGRRKIRQYILIAAAVLSVLALFVAGNYIPRLKSLHQ</sequence>
<organism evidence="4 5">
    <name type="scientific">Urochloa decumbens</name>
    <dbReference type="NCBI Taxonomy" id="240449"/>
    <lineage>
        <taxon>Eukaryota</taxon>
        <taxon>Viridiplantae</taxon>
        <taxon>Streptophyta</taxon>
        <taxon>Embryophyta</taxon>
        <taxon>Tracheophyta</taxon>
        <taxon>Spermatophyta</taxon>
        <taxon>Magnoliopsida</taxon>
        <taxon>Liliopsida</taxon>
        <taxon>Poales</taxon>
        <taxon>Poaceae</taxon>
        <taxon>PACMAD clade</taxon>
        <taxon>Panicoideae</taxon>
        <taxon>Panicodae</taxon>
        <taxon>Paniceae</taxon>
        <taxon>Melinidinae</taxon>
        <taxon>Urochloa</taxon>
    </lineage>
</organism>
<evidence type="ECO:0008006" key="6">
    <source>
        <dbReference type="Google" id="ProtNLM"/>
    </source>
</evidence>
<feature type="transmembrane region" description="Helical" evidence="3">
    <location>
        <begin position="1446"/>
        <end position="1466"/>
    </location>
</feature>
<evidence type="ECO:0000313" key="4">
    <source>
        <dbReference type="EMBL" id="CAL5082125.1"/>
    </source>
</evidence>
<evidence type="ECO:0000256" key="1">
    <source>
        <dbReference type="SAM" id="Coils"/>
    </source>
</evidence>
<feature type="region of interest" description="Disordered" evidence="2">
    <location>
        <begin position="813"/>
        <end position="848"/>
    </location>
</feature>
<feature type="compositionally biased region" description="Basic and acidic residues" evidence="2">
    <location>
        <begin position="29"/>
        <end position="40"/>
    </location>
</feature>
<feature type="compositionally biased region" description="Low complexity" evidence="2">
    <location>
        <begin position="155"/>
        <end position="170"/>
    </location>
</feature>
<feature type="compositionally biased region" description="Acidic residues" evidence="2">
    <location>
        <begin position="286"/>
        <end position="295"/>
    </location>
</feature>
<evidence type="ECO:0000256" key="2">
    <source>
        <dbReference type="SAM" id="MobiDB-lite"/>
    </source>
</evidence>
<gene>
    <name evidence="4" type="ORF">URODEC1_LOCUS109100</name>
</gene>
<proteinExistence type="predicted"/>
<keyword evidence="5" id="KW-1185">Reference proteome</keyword>
<feature type="compositionally biased region" description="Basic and acidic residues" evidence="2">
    <location>
        <begin position="54"/>
        <end position="69"/>
    </location>
</feature>
<keyword evidence="3" id="KW-0472">Membrane</keyword>
<keyword evidence="3" id="KW-0812">Transmembrane</keyword>
<feature type="coiled-coil region" evidence="1">
    <location>
        <begin position="1078"/>
        <end position="1105"/>
    </location>
</feature>
<protein>
    <recommendedName>
        <fullName evidence="6">Proton pump-interactor 1</fullName>
    </recommendedName>
</protein>
<reference evidence="4 5" key="2">
    <citation type="submission" date="2024-10" db="EMBL/GenBank/DDBJ databases">
        <authorList>
            <person name="Ryan C."/>
        </authorList>
    </citation>
    <scope>NUCLEOTIDE SEQUENCE [LARGE SCALE GENOMIC DNA]</scope>
</reference>
<feature type="region of interest" description="Disordered" evidence="2">
    <location>
        <begin position="1"/>
        <end position="348"/>
    </location>
</feature>
<feature type="compositionally biased region" description="Basic and acidic residues" evidence="2">
    <location>
        <begin position="242"/>
        <end position="257"/>
    </location>
</feature>
<name>A0ABC9FU31_9POAL</name>
<feature type="region of interest" description="Disordered" evidence="2">
    <location>
        <begin position="1179"/>
        <end position="1219"/>
    </location>
</feature>
<feature type="compositionally biased region" description="Basic and acidic residues" evidence="2">
    <location>
        <begin position="1277"/>
        <end position="1361"/>
    </location>
</feature>
<feature type="compositionally biased region" description="Polar residues" evidence="2">
    <location>
        <begin position="814"/>
        <end position="841"/>
    </location>
</feature>
<dbReference type="PANTHER" id="PTHR48454">
    <property type="entry name" value="PUTATIVE RNA-BINDING DOMAIN-CONTAINING PROTEIN-RELATED"/>
    <property type="match status" value="1"/>
</dbReference>
<feature type="compositionally biased region" description="Low complexity" evidence="2">
    <location>
        <begin position="101"/>
        <end position="114"/>
    </location>
</feature>
<keyword evidence="3" id="KW-1133">Transmembrane helix</keyword>
<dbReference type="PANTHER" id="PTHR48454:SF1">
    <property type="entry name" value="PROTON PUMP-INTERACTOR 1"/>
    <property type="match status" value="1"/>
</dbReference>
<reference evidence="5" key="1">
    <citation type="submission" date="2024-06" db="EMBL/GenBank/DDBJ databases">
        <authorList>
            <person name="Ryan C."/>
        </authorList>
    </citation>
    <scope>NUCLEOTIDE SEQUENCE [LARGE SCALE GENOMIC DNA]</scope>
</reference>
<feature type="coiled-coil region" evidence="1">
    <location>
        <begin position="913"/>
        <end position="965"/>
    </location>
</feature>
<feature type="compositionally biased region" description="Polar residues" evidence="2">
    <location>
        <begin position="1372"/>
        <end position="1382"/>
    </location>
</feature>
<feature type="compositionally biased region" description="Acidic residues" evidence="2">
    <location>
        <begin position="70"/>
        <end position="79"/>
    </location>
</feature>
<feature type="region of interest" description="Disordered" evidence="2">
    <location>
        <begin position="1233"/>
        <end position="1416"/>
    </location>
</feature>
<dbReference type="EMBL" id="OZ075117">
    <property type="protein sequence ID" value="CAL5082125.1"/>
    <property type="molecule type" value="Genomic_DNA"/>
</dbReference>
<dbReference type="Proteomes" id="UP001497457">
    <property type="component" value="Chromosome 7b"/>
</dbReference>
<feature type="region of interest" description="Disordered" evidence="2">
    <location>
        <begin position="866"/>
        <end position="887"/>
    </location>
</feature>
<accession>A0ABC9FU31</accession>